<reference evidence="3" key="1">
    <citation type="submission" date="2006-01" db="EMBL/GenBank/DDBJ databases">
        <title>Complete sequence of Novosphingobium aromaticivorans DSM 12444.</title>
        <authorList>
            <consortium name="US DOE Joint Genome Institute"/>
            <person name="Copeland A."/>
            <person name="Lucas S."/>
            <person name="Lapidus A."/>
            <person name="Barry K."/>
            <person name="Detter J.C."/>
            <person name="Glavina T."/>
            <person name="Hammon N."/>
            <person name="Israni S."/>
            <person name="Pitluck S."/>
            <person name="Chain P."/>
            <person name="Malfatti S."/>
            <person name="Shin M."/>
            <person name="Vergez L."/>
            <person name="Schmutz J."/>
            <person name="Larimer F."/>
            <person name="Land M."/>
            <person name="Kyrpides N."/>
            <person name="Ivanova N."/>
            <person name="Fredrickson J."/>
            <person name="Balkwill D."/>
            <person name="Romine M.F."/>
            <person name="Richardson P."/>
        </authorList>
    </citation>
    <scope>NUCLEOTIDE SEQUENCE [LARGE SCALE GENOMIC DNA]</scope>
    <source>
        <strain evidence="3">ATCC 700278 / DSM 12444 / CCUG 56034 / CIP 105152 / NBRC 16084 / F199</strain>
    </source>
</reference>
<evidence type="ECO:0000313" key="3">
    <source>
        <dbReference type="Proteomes" id="UP000009134"/>
    </source>
</evidence>
<organism evidence="2 3">
    <name type="scientific">Novosphingobium aromaticivorans (strain ATCC 700278 / DSM 12444 / CCUG 56034 / CIP 105152 / NBRC 16084 / F199)</name>
    <dbReference type="NCBI Taxonomy" id="279238"/>
    <lineage>
        <taxon>Bacteria</taxon>
        <taxon>Pseudomonadati</taxon>
        <taxon>Pseudomonadota</taxon>
        <taxon>Alphaproteobacteria</taxon>
        <taxon>Sphingomonadales</taxon>
        <taxon>Sphingomonadaceae</taxon>
        <taxon>Novosphingobium</taxon>
    </lineage>
</organism>
<dbReference type="PANTHER" id="PTHR34203:SF15">
    <property type="entry name" value="SLL1173 PROTEIN"/>
    <property type="match status" value="1"/>
</dbReference>
<dbReference type="DNASU" id="3918575"/>
<name>Q2GAC5_NOVAD</name>
<dbReference type="Gene3D" id="3.40.50.150">
    <property type="entry name" value="Vaccinia Virus protein VP39"/>
    <property type="match status" value="1"/>
</dbReference>
<keyword evidence="2" id="KW-0489">Methyltransferase</keyword>
<dbReference type="HOGENOM" id="CLU_908619_0_0_5"/>
<dbReference type="Proteomes" id="UP000009134">
    <property type="component" value="Chromosome"/>
</dbReference>
<evidence type="ECO:0000313" key="2">
    <source>
        <dbReference type="EMBL" id="ABD25198.1"/>
    </source>
</evidence>
<dbReference type="AlphaFoldDB" id="Q2GAC5"/>
<keyword evidence="2" id="KW-0808">Transferase</keyword>
<dbReference type="NCBIfam" id="TIGR01444">
    <property type="entry name" value="fkbM_fam"/>
    <property type="match status" value="1"/>
</dbReference>
<dbReference type="KEGG" id="nar:Saro_0751"/>
<dbReference type="InterPro" id="IPR052514">
    <property type="entry name" value="SAM-dependent_MTase"/>
</dbReference>
<dbReference type="GO" id="GO:0008168">
    <property type="term" value="F:methyltransferase activity"/>
    <property type="evidence" value="ECO:0007669"/>
    <property type="project" value="UniProtKB-KW"/>
</dbReference>
<dbReference type="SUPFAM" id="SSF53335">
    <property type="entry name" value="S-adenosyl-L-methionine-dependent methyltransferases"/>
    <property type="match status" value="1"/>
</dbReference>
<dbReference type="PANTHER" id="PTHR34203">
    <property type="entry name" value="METHYLTRANSFERASE, FKBM FAMILY PROTEIN"/>
    <property type="match status" value="1"/>
</dbReference>
<keyword evidence="3" id="KW-1185">Reference proteome</keyword>
<gene>
    <name evidence="2" type="ordered locus">Saro_0751</name>
</gene>
<evidence type="ECO:0000259" key="1">
    <source>
        <dbReference type="Pfam" id="PF05050"/>
    </source>
</evidence>
<dbReference type="eggNOG" id="COG2242">
    <property type="taxonomic scope" value="Bacteria"/>
</dbReference>
<protein>
    <submittedName>
        <fullName evidence="2">Methyltransferase FkbM</fullName>
    </submittedName>
</protein>
<feature type="domain" description="Methyltransferase FkbM" evidence="1">
    <location>
        <begin position="110"/>
        <end position="275"/>
    </location>
</feature>
<proteinExistence type="predicted"/>
<dbReference type="EMBL" id="CP000248">
    <property type="protein sequence ID" value="ABD25198.1"/>
    <property type="molecule type" value="Genomic_DNA"/>
</dbReference>
<dbReference type="InterPro" id="IPR006342">
    <property type="entry name" value="FkbM_mtfrase"/>
</dbReference>
<dbReference type="Pfam" id="PF05050">
    <property type="entry name" value="Methyltransf_21"/>
    <property type="match status" value="1"/>
</dbReference>
<dbReference type="STRING" id="279238.Saro_0751"/>
<dbReference type="InterPro" id="IPR029063">
    <property type="entry name" value="SAM-dependent_MTases_sf"/>
</dbReference>
<sequence length="306" mass="33828">MLSRDCVEWGYRLILGRDPESEGVISEKMTCEDYRDLSGQLIYSDEFISKQPSFMPPLNKWVMAESELGFKIWVNLADTAISWEILRNRFESAEVAFVKSHIREGDVIIDIGANIGFFSMLFSKLVGPTGRVIGFEPMPFLFERAAMSARENNFDRCEIHNVALASEAGIAHLVYAPGSPNWGGSFLSFGGSILPDHAAVPVSVQPLAKYVGDLDVKLVKIDVEGGEFFVISSALDFFRRARPIILSEIHSDQLRRVSGVSAKQYVTLIASAGYDCFELKDEGGLGKQLTGDEEITVTNVVFLPNG</sequence>
<accession>Q2GAC5</accession>
<dbReference type="GO" id="GO:0032259">
    <property type="term" value="P:methylation"/>
    <property type="evidence" value="ECO:0007669"/>
    <property type="project" value="UniProtKB-KW"/>
</dbReference>